<reference evidence="2" key="1">
    <citation type="submission" date="2020-11" db="EMBL/GenBank/DDBJ databases">
        <authorList>
            <person name="Tran Van P."/>
        </authorList>
    </citation>
    <scope>NUCLEOTIDE SEQUENCE</scope>
</reference>
<proteinExistence type="inferred from homology"/>
<sequence length="343" mass="38945">MLRAMVKKIGTHNGVFHCDEALACYLLKVLPEFKDAEIIRTRDEKVLESCDVVVDVGGIFDPEKFRFDHHQREFNESMKSLSGGKYPWTTKLSSAGLVYYHFGERIIAELLKRKADDKLVGTIFMKTYEHLIEEIDAIDNGISICPDDMKKYHITTHLSARLGRLNPTWLNPEQDTDQIFPQAVALAGSEFFDRVNFYGNVWWPAKAIVVEAFEKRFQIHESGEILELPKSGCPWKEHLYDVEREQGIEGVAKFVIYTDTNGKWRVQGIPIAQGSFANRVPLLEAWRGLRDEELSKRSGIPGCVFVHTSGFIGGNTTREGALEMAAVTLEHAHAKNDLMEKKT</sequence>
<evidence type="ECO:0000313" key="2">
    <source>
        <dbReference type="EMBL" id="CAD7228046.1"/>
    </source>
</evidence>
<gene>
    <name evidence="2" type="ORF">CTOB1V02_LOCUS5937</name>
</gene>
<dbReference type="GO" id="GO:0005737">
    <property type="term" value="C:cytoplasm"/>
    <property type="evidence" value="ECO:0007669"/>
    <property type="project" value="TreeGrafter"/>
</dbReference>
<organism evidence="2">
    <name type="scientific">Cyprideis torosa</name>
    <dbReference type="NCBI Taxonomy" id="163714"/>
    <lineage>
        <taxon>Eukaryota</taxon>
        <taxon>Metazoa</taxon>
        <taxon>Ecdysozoa</taxon>
        <taxon>Arthropoda</taxon>
        <taxon>Crustacea</taxon>
        <taxon>Oligostraca</taxon>
        <taxon>Ostracoda</taxon>
        <taxon>Podocopa</taxon>
        <taxon>Podocopida</taxon>
        <taxon>Cytherocopina</taxon>
        <taxon>Cytheroidea</taxon>
        <taxon>Cytherideidae</taxon>
        <taxon>Cyprideis</taxon>
    </lineage>
</organism>
<dbReference type="PANTHER" id="PTHR11215">
    <property type="entry name" value="METAL DEPENDENT HYDROLASE - RELATED"/>
    <property type="match status" value="1"/>
</dbReference>
<dbReference type="PANTHER" id="PTHR11215:SF1">
    <property type="entry name" value="MYG1 EXONUCLEASE"/>
    <property type="match status" value="1"/>
</dbReference>
<dbReference type="GO" id="GO:0005634">
    <property type="term" value="C:nucleus"/>
    <property type="evidence" value="ECO:0007669"/>
    <property type="project" value="TreeGrafter"/>
</dbReference>
<evidence type="ECO:0000256" key="1">
    <source>
        <dbReference type="ARBA" id="ARBA00010105"/>
    </source>
</evidence>
<comment type="similarity">
    <text evidence="1">Belongs to the MYG1 family.</text>
</comment>
<dbReference type="AlphaFoldDB" id="A0A7R8ZNA6"/>
<dbReference type="Pfam" id="PF03690">
    <property type="entry name" value="MYG1_exonuc"/>
    <property type="match status" value="1"/>
</dbReference>
<name>A0A7R8ZNA6_9CRUS</name>
<dbReference type="InterPro" id="IPR003226">
    <property type="entry name" value="MYG1_exonuclease"/>
</dbReference>
<accession>A0A7R8ZNA6</accession>
<dbReference type="EMBL" id="OB661360">
    <property type="protein sequence ID" value="CAD7228046.1"/>
    <property type="molecule type" value="Genomic_DNA"/>
</dbReference>
<protein>
    <submittedName>
        <fullName evidence="2">Uncharacterized protein</fullName>
    </submittedName>
</protein>
<dbReference type="OrthoDB" id="10265310at2759"/>